<dbReference type="AlphaFoldDB" id="A0A2H0WLJ3"/>
<gene>
    <name evidence="1" type="ORF">COT67_01350</name>
</gene>
<dbReference type="SUPFAM" id="SSF53300">
    <property type="entry name" value="vWA-like"/>
    <property type="match status" value="1"/>
</dbReference>
<proteinExistence type="predicted"/>
<comment type="caution">
    <text evidence="1">The sequence shown here is derived from an EMBL/GenBank/DDBJ whole genome shotgun (WGS) entry which is preliminary data.</text>
</comment>
<dbReference type="InterPro" id="IPR036465">
    <property type="entry name" value="vWFA_dom_sf"/>
</dbReference>
<evidence type="ECO:0008006" key="3">
    <source>
        <dbReference type="Google" id="ProtNLM"/>
    </source>
</evidence>
<reference evidence="2" key="1">
    <citation type="submission" date="2017-09" db="EMBL/GenBank/DDBJ databases">
        <title>Depth-based differentiation of microbial function through sediment-hosted aquifers and enrichment of novel symbionts in the deep terrestrial subsurface.</title>
        <authorList>
            <person name="Probst A.J."/>
            <person name="Ladd B."/>
            <person name="Jarett J.K."/>
            <person name="Geller-Mcgrath D.E."/>
            <person name="Sieber C.M.K."/>
            <person name="Emerson J.B."/>
            <person name="Anantharaman K."/>
            <person name="Thomas B.C."/>
            <person name="Malmstrom R."/>
            <person name="Stieglmeier M."/>
            <person name="Klingl A."/>
            <person name="Woyke T."/>
            <person name="Ryan C.M."/>
            <person name="Banfield J.F."/>
        </authorList>
    </citation>
    <scope>NUCLEOTIDE SEQUENCE [LARGE SCALE GENOMIC DNA]</scope>
</reference>
<protein>
    <recommendedName>
        <fullName evidence="3">VWFA domain-containing protein</fullName>
    </recommendedName>
</protein>
<dbReference type="Gene3D" id="3.40.50.410">
    <property type="entry name" value="von Willebrand factor, type A domain"/>
    <property type="match status" value="1"/>
</dbReference>
<organism evidence="1 2">
    <name type="scientific">Candidatus Tagabacteria bacterium CG09_land_8_20_14_0_10_41_14</name>
    <dbReference type="NCBI Taxonomy" id="1975021"/>
    <lineage>
        <taxon>Bacteria</taxon>
        <taxon>Candidatus Tagaibacteriota</taxon>
    </lineage>
</organism>
<dbReference type="Proteomes" id="UP000230353">
    <property type="component" value="Unassembled WGS sequence"/>
</dbReference>
<dbReference type="EMBL" id="PEZL01000018">
    <property type="protein sequence ID" value="PIS13532.1"/>
    <property type="molecule type" value="Genomic_DNA"/>
</dbReference>
<sequence length="116" mass="13115">MEKQQVENAVNLLESGDSVGITVFADQAIPLQSVLSREDYKNSVIRNLRYIDSDFVRYHVRQGTDYGVLILTALGQFGESGTKILFILTDGEPQGNEEKLRENLSMALEEFSKRKM</sequence>
<accession>A0A2H0WLJ3</accession>
<evidence type="ECO:0000313" key="2">
    <source>
        <dbReference type="Proteomes" id="UP000230353"/>
    </source>
</evidence>
<name>A0A2H0WLJ3_9BACT</name>
<evidence type="ECO:0000313" key="1">
    <source>
        <dbReference type="EMBL" id="PIS13532.1"/>
    </source>
</evidence>